<evidence type="ECO:0000256" key="7">
    <source>
        <dbReference type="SAM" id="Phobius"/>
    </source>
</evidence>
<dbReference type="RefSeq" id="WP_271632639.1">
    <property type="nucleotide sequence ID" value="NZ_CP094970.1"/>
</dbReference>
<reference evidence="9" key="1">
    <citation type="submission" date="2022-01" db="EMBL/GenBank/DDBJ databases">
        <title>Nocardioidaceae gen. sp. A5X3R13.</title>
        <authorList>
            <person name="Lopez Marin M.A."/>
            <person name="Uhlik O."/>
        </authorList>
    </citation>
    <scope>NUCLEOTIDE SEQUENCE</scope>
    <source>
        <strain evidence="9">A5X3R13</strain>
    </source>
</reference>
<dbReference type="PANTHER" id="PTHR43671">
    <property type="entry name" value="SERINE/THREONINE-PROTEIN KINASE NEK"/>
    <property type="match status" value="1"/>
</dbReference>
<dbReference type="InterPro" id="IPR011009">
    <property type="entry name" value="Kinase-like_dom_sf"/>
</dbReference>
<keyword evidence="10" id="KW-1185">Reference proteome</keyword>
<dbReference type="KEGG" id="sgrg:L0C25_15760"/>
<keyword evidence="3" id="KW-0547">Nucleotide-binding</keyword>
<organism evidence="9 10">
    <name type="scientific">Solicola gregarius</name>
    <dbReference type="NCBI Taxonomy" id="2908642"/>
    <lineage>
        <taxon>Bacteria</taxon>
        <taxon>Bacillati</taxon>
        <taxon>Actinomycetota</taxon>
        <taxon>Actinomycetes</taxon>
        <taxon>Propionibacteriales</taxon>
        <taxon>Nocardioidaceae</taxon>
        <taxon>Solicola</taxon>
    </lineage>
</organism>
<dbReference type="PANTHER" id="PTHR43671:SF13">
    <property type="entry name" value="SERINE_THREONINE-PROTEIN KINASE NEK2"/>
    <property type="match status" value="1"/>
</dbReference>
<accession>A0AA46TF82</accession>
<keyword evidence="4 9" id="KW-0418">Kinase</keyword>
<keyword evidence="2" id="KW-0808">Transferase</keyword>
<dbReference type="PROSITE" id="PS00108">
    <property type="entry name" value="PROTEIN_KINASE_ST"/>
    <property type="match status" value="1"/>
</dbReference>
<keyword evidence="5" id="KW-0067">ATP-binding</keyword>
<feature type="domain" description="Protein kinase" evidence="8">
    <location>
        <begin position="9"/>
        <end position="256"/>
    </location>
</feature>
<dbReference type="SUPFAM" id="SSF56112">
    <property type="entry name" value="Protein kinase-like (PK-like)"/>
    <property type="match status" value="1"/>
</dbReference>
<dbReference type="PROSITE" id="PS50011">
    <property type="entry name" value="PROTEIN_KINASE_DOM"/>
    <property type="match status" value="1"/>
</dbReference>
<sequence length="375" mass="39606">MGEVFAGRYEFVEPIAHGGMGTVWIVWDIRDRVHRAAKLLRQADAGSLIRFVREQSVRIDHDHLVTPRGWSAEDDRVLFTMDLVRGGSVHDLLGDYGALPAAWSATLFDQLLLALEAVHGAGLVHRDVKPANLLLEPTGAGRPHLRLGDFGVAVALNEPRLTQAATVLGTPGYRAPEQMAGADPHPTQDIWAAGIVLAEMLTGRRPPLDAAALPPTPPPGVDRTLWQLACVMAEPDPERRPPSAAEVRGVLATTGLVAAPDGAPDSADAEIEVLEQVEVPGAVASPDVRSTPTAEPSAAAGAPEDMPGWAAGRSTPEPAKSESPPPKARPEPSEPGAAPRSDPVRRPRSRAAVLGWIAIVIGIALVAAAGWLLIR</sequence>
<dbReference type="InterPro" id="IPR000719">
    <property type="entry name" value="Prot_kinase_dom"/>
</dbReference>
<evidence type="ECO:0000256" key="5">
    <source>
        <dbReference type="ARBA" id="ARBA00022840"/>
    </source>
</evidence>
<keyword evidence="7" id="KW-0812">Transmembrane</keyword>
<dbReference type="GO" id="GO:0005524">
    <property type="term" value="F:ATP binding"/>
    <property type="evidence" value="ECO:0007669"/>
    <property type="project" value="UniProtKB-KW"/>
</dbReference>
<evidence type="ECO:0000256" key="6">
    <source>
        <dbReference type="SAM" id="MobiDB-lite"/>
    </source>
</evidence>
<evidence type="ECO:0000256" key="4">
    <source>
        <dbReference type="ARBA" id="ARBA00022777"/>
    </source>
</evidence>
<dbReference type="Pfam" id="PF00069">
    <property type="entry name" value="Pkinase"/>
    <property type="match status" value="1"/>
</dbReference>
<gene>
    <name evidence="9" type="ORF">L0C25_15760</name>
</gene>
<protein>
    <recommendedName>
        <fullName evidence="1">non-specific serine/threonine protein kinase</fullName>
        <ecNumber evidence="1">2.7.11.1</ecNumber>
    </recommendedName>
</protein>
<feature type="transmembrane region" description="Helical" evidence="7">
    <location>
        <begin position="353"/>
        <end position="374"/>
    </location>
</feature>
<dbReference type="Proteomes" id="UP001164390">
    <property type="component" value="Chromosome"/>
</dbReference>
<evidence type="ECO:0000256" key="1">
    <source>
        <dbReference type="ARBA" id="ARBA00012513"/>
    </source>
</evidence>
<evidence type="ECO:0000313" key="10">
    <source>
        <dbReference type="Proteomes" id="UP001164390"/>
    </source>
</evidence>
<proteinExistence type="predicted"/>
<evidence type="ECO:0000259" key="8">
    <source>
        <dbReference type="PROSITE" id="PS50011"/>
    </source>
</evidence>
<keyword evidence="7" id="KW-0472">Membrane</keyword>
<dbReference type="SMART" id="SM00220">
    <property type="entry name" value="S_TKc"/>
    <property type="match status" value="1"/>
</dbReference>
<evidence type="ECO:0000313" key="9">
    <source>
        <dbReference type="EMBL" id="UYM03996.1"/>
    </source>
</evidence>
<dbReference type="GO" id="GO:0004674">
    <property type="term" value="F:protein serine/threonine kinase activity"/>
    <property type="evidence" value="ECO:0007669"/>
    <property type="project" value="UniProtKB-EC"/>
</dbReference>
<dbReference type="EC" id="2.7.11.1" evidence="1"/>
<name>A0AA46TF82_9ACTN</name>
<dbReference type="CDD" id="cd14014">
    <property type="entry name" value="STKc_PknB_like"/>
    <property type="match status" value="1"/>
</dbReference>
<dbReference type="Gene3D" id="3.30.200.20">
    <property type="entry name" value="Phosphorylase Kinase, domain 1"/>
    <property type="match status" value="1"/>
</dbReference>
<evidence type="ECO:0000256" key="2">
    <source>
        <dbReference type="ARBA" id="ARBA00022679"/>
    </source>
</evidence>
<dbReference type="InterPro" id="IPR008271">
    <property type="entry name" value="Ser/Thr_kinase_AS"/>
</dbReference>
<dbReference type="Gene3D" id="1.10.510.10">
    <property type="entry name" value="Transferase(Phosphotransferase) domain 1"/>
    <property type="match status" value="1"/>
</dbReference>
<feature type="region of interest" description="Disordered" evidence="6">
    <location>
        <begin position="282"/>
        <end position="347"/>
    </location>
</feature>
<keyword evidence="7" id="KW-1133">Transmembrane helix</keyword>
<dbReference type="AlphaFoldDB" id="A0AA46TF82"/>
<dbReference type="InterPro" id="IPR050660">
    <property type="entry name" value="NEK_Ser/Thr_kinase"/>
</dbReference>
<evidence type="ECO:0000256" key="3">
    <source>
        <dbReference type="ARBA" id="ARBA00022741"/>
    </source>
</evidence>
<dbReference type="EMBL" id="CP094970">
    <property type="protein sequence ID" value="UYM03996.1"/>
    <property type="molecule type" value="Genomic_DNA"/>
</dbReference>